<dbReference type="Pfam" id="PF00535">
    <property type="entry name" value="Glycos_transf_2"/>
    <property type="match status" value="1"/>
</dbReference>
<feature type="domain" description="Glycosyltransferase 2-like" evidence="2">
    <location>
        <begin position="15"/>
        <end position="177"/>
    </location>
</feature>
<dbReference type="EC" id="2.4.-.-" evidence="3"/>
<dbReference type="CDD" id="cd00761">
    <property type="entry name" value="Glyco_tranf_GTA_type"/>
    <property type="match status" value="1"/>
</dbReference>
<gene>
    <name evidence="3" type="ORF">RFM23_01705</name>
</gene>
<organism evidence="3 4">
    <name type="scientific">Mesorhizobium abyssinicae</name>
    <dbReference type="NCBI Taxonomy" id="1209958"/>
    <lineage>
        <taxon>Bacteria</taxon>
        <taxon>Pseudomonadati</taxon>
        <taxon>Pseudomonadota</taxon>
        <taxon>Alphaproteobacteria</taxon>
        <taxon>Hyphomicrobiales</taxon>
        <taxon>Phyllobacteriaceae</taxon>
        <taxon>Mesorhizobium</taxon>
    </lineage>
</organism>
<dbReference type="PANTHER" id="PTHR43685:SF2">
    <property type="entry name" value="GLYCOSYLTRANSFERASE 2-LIKE DOMAIN-CONTAINING PROTEIN"/>
    <property type="match status" value="1"/>
</dbReference>
<dbReference type="EMBL" id="JAVIIP010000001">
    <property type="protein sequence ID" value="MDX8536331.1"/>
    <property type="molecule type" value="Genomic_DNA"/>
</dbReference>
<feature type="chain" id="PRO_5045175622" evidence="1">
    <location>
        <begin position="24"/>
        <end position="321"/>
    </location>
</feature>
<protein>
    <submittedName>
        <fullName evidence="3">Glycosyltransferase family 2 protein</fullName>
        <ecNumber evidence="3">2.4.-.-</ecNumber>
    </submittedName>
</protein>
<dbReference type="InterPro" id="IPR029044">
    <property type="entry name" value="Nucleotide-diphossugar_trans"/>
</dbReference>
<sequence>MRNMHRRSFYLRAVSVIIPAYNAAATIARTLASLRPEADVIGEVLLVDDSSSDDTASVAEHAASRCALPLRVIQSNCRDAGGARNLALAQANYPWIYMIDADDLHLDGGLRSLLSRTDMQTRADMVVGAFRRRTDGVDRQIKLPVGYTAASTANASAYIQGHVRSIAVGSALVSRRAIDETRFPTGLAYDEDTLFWAKVLSTARLAVITQPVMTYFVSAERSDDRFTVKPAKRFLEWRQALHGLADCGIAKSALKVREGLVALKIARVHYARGDLDTAARFLAVARAAPKVPSDTWRCMRYQFKLAARRRFSVPRIQLQSA</sequence>
<name>A0ABU5AGD7_9HYPH</name>
<keyword evidence="1" id="KW-0732">Signal</keyword>
<keyword evidence="3" id="KW-0808">Transferase</keyword>
<proteinExistence type="predicted"/>
<evidence type="ECO:0000313" key="4">
    <source>
        <dbReference type="Proteomes" id="UP001276564"/>
    </source>
</evidence>
<dbReference type="Gene3D" id="3.90.550.10">
    <property type="entry name" value="Spore Coat Polysaccharide Biosynthesis Protein SpsA, Chain A"/>
    <property type="match status" value="1"/>
</dbReference>
<evidence type="ECO:0000259" key="2">
    <source>
        <dbReference type="Pfam" id="PF00535"/>
    </source>
</evidence>
<feature type="signal peptide" evidence="1">
    <location>
        <begin position="1"/>
        <end position="23"/>
    </location>
</feature>
<dbReference type="SUPFAM" id="SSF53448">
    <property type="entry name" value="Nucleotide-diphospho-sugar transferases"/>
    <property type="match status" value="1"/>
</dbReference>
<reference evidence="3 4" key="1">
    <citation type="submission" date="2023-08" db="EMBL/GenBank/DDBJ databases">
        <title>Implementing the SeqCode for naming new Mesorhizobium species isolated from Vachellia karroo root nodules.</title>
        <authorList>
            <person name="Van Lill M."/>
        </authorList>
    </citation>
    <scope>NUCLEOTIDE SEQUENCE [LARGE SCALE GENOMIC DNA]</scope>
    <source>
        <strain evidence="3 4">VK4B</strain>
    </source>
</reference>
<evidence type="ECO:0000256" key="1">
    <source>
        <dbReference type="SAM" id="SignalP"/>
    </source>
</evidence>
<dbReference type="Proteomes" id="UP001276564">
    <property type="component" value="Unassembled WGS sequence"/>
</dbReference>
<keyword evidence="3" id="KW-0328">Glycosyltransferase</keyword>
<accession>A0ABU5AGD7</accession>
<dbReference type="InterPro" id="IPR001173">
    <property type="entry name" value="Glyco_trans_2-like"/>
</dbReference>
<dbReference type="PANTHER" id="PTHR43685">
    <property type="entry name" value="GLYCOSYLTRANSFERASE"/>
    <property type="match status" value="1"/>
</dbReference>
<dbReference type="GO" id="GO:0016757">
    <property type="term" value="F:glycosyltransferase activity"/>
    <property type="evidence" value="ECO:0007669"/>
    <property type="project" value="UniProtKB-KW"/>
</dbReference>
<dbReference type="InterPro" id="IPR050834">
    <property type="entry name" value="Glycosyltransf_2"/>
</dbReference>
<evidence type="ECO:0000313" key="3">
    <source>
        <dbReference type="EMBL" id="MDX8536331.1"/>
    </source>
</evidence>
<keyword evidence="4" id="KW-1185">Reference proteome</keyword>
<comment type="caution">
    <text evidence="3">The sequence shown here is derived from an EMBL/GenBank/DDBJ whole genome shotgun (WGS) entry which is preliminary data.</text>
</comment>
<dbReference type="RefSeq" id="WP_320319513.1">
    <property type="nucleotide sequence ID" value="NZ_JAVIIP010000001.1"/>
</dbReference>